<reference evidence="1" key="1">
    <citation type="submission" date="2023-04" db="EMBL/GenBank/DDBJ databases">
        <title>Ambrosiozyma monospora NBRC 10751.</title>
        <authorList>
            <person name="Ichikawa N."/>
            <person name="Sato H."/>
            <person name="Tonouchi N."/>
        </authorList>
    </citation>
    <scope>NUCLEOTIDE SEQUENCE</scope>
    <source>
        <strain evidence="1">NBRC 10751</strain>
    </source>
</reference>
<organism evidence="1 2">
    <name type="scientific">Ambrosiozyma monospora</name>
    <name type="common">Yeast</name>
    <name type="synonym">Endomycopsis monosporus</name>
    <dbReference type="NCBI Taxonomy" id="43982"/>
    <lineage>
        <taxon>Eukaryota</taxon>
        <taxon>Fungi</taxon>
        <taxon>Dikarya</taxon>
        <taxon>Ascomycota</taxon>
        <taxon>Saccharomycotina</taxon>
        <taxon>Pichiomycetes</taxon>
        <taxon>Pichiales</taxon>
        <taxon>Pichiaceae</taxon>
        <taxon>Ambrosiozyma</taxon>
    </lineage>
</organism>
<proteinExistence type="predicted"/>
<accession>A0ACB5T486</accession>
<name>A0ACB5T486_AMBMO</name>
<sequence length="427" mass="47529">MKLRLSHCHTVRAGCSKRGSRNKMHDQELFVRRIIFIRSKNSLLRKVFRKLSGGSKKDQVFFFLLEPKEALREIQRLKKLEKSNLQNHKHTMNRDQLYAYASSKLARVGGTRDPHQPRLPARPTTRSRSLGPTPPPPSSADESHFSAYFSLGKQKLISAVKTTKESSYYKSISTAIQQNFTNDPSVPLIPENPEIADDAEITMYKSYSRFTGTEYVTEIVGSVASPGTMTRKNRLLISLVQKLAKSNGASTATVNQFEHELKDSIANPEIKTSNTEDSDTASTYSTSLASSNSTDIIKDRLQGVMSRSAPRTPLKITVGSDVEVDHLLGAHLYTDPIGFFQISIATPYPPSYIVVSSTVNPEIMQTTQANIIEPTGVSVISDVDDTVRVTGVTAERREVFRNIFAKDFSECEVPGLGECVQYRFLVS</sequence>
<dbReference type="Proteomes" id="UP001165064">
    <property type="component" value="Unassembled WGS sequence"/>
</dbReference>
<keyword evidence="2" id="KW-1185">Reference proteome</keyword>
<gene>
    <name evidence="1" type="ORF">Amon02_000461900</name>
</gene>
<protein>
    <submittedName>
        <fullName evidence="1">Unnamed protein product</fullName>
    </submittedName>
</protein>
<comment type="caution">
    <text evidence="1">The sequence shown here is derived from an EMBL/GenBank/DDBJ whole genome shotgun (WGS) entry which is preliminary data.</text>
</comment>
<evidence type="ECO:0000313" key="1">
    <source>
        <dbReference type="EMBL" id="GME80806.1"/>
    </source>
</evidence>
<evidence type="ECO:0000313" key="2">
    <source>
        <dbReference type="Proteomes" id="UP001165064"/>
    </source>
</evidence>
<dbReference type="EMBL" id="BSXS01003214">
    <property type="protein sequence ID" value="GME80806.1"/>
    <property type="molecule type" value="Genomic_DNA"/>
</dbReference>